<keyword evidence="5 6" id="KW-0472">Membrane</keyword>
<keyword evidence="6" id="KW-1003">Cell membrane</keyword>
<comment type="subcellular location">
    <subcellularLocation>
        <location evidence="6">Cell membrane</location>
        <topology evidence="6">Multi-pass membrane protein</topology>
    </subcellularLocation>
    <subcellularLocation>
        <location evidence="1">Membrane</location>
    </subcellularLocation>
</comment>
<keyword evidence="4 6" id="KW-1133">Transmembrane helix</keyword>
<keyword evidence="3 6" id="KW-0812">Transmembrane</keyword>
<organism evidence="7 8">
    <name type="scientific">Pseudoxanthomonas putridarboris</name>
    <dbReference type="NCBI Taxonomy" id="752605"/>
    <lineage>
        <taxon>Bacteria</taxon>
        <taxon>Pseudomonadati</taxon>
        <taxon>Pseudomonadota</taxon>
        <taxon>Gammaproteobacteria</taxon>
        <taxon>Lysobacterales</taxon>
        <taxon>Lysobacteraceae</taxon>
        <taxon>Pseudoxanthomonas</taxon>
    </lineage>
</organism>
<dbReference type="RefSeq" id="WP_341724737.1">
    <property type="nucleotide sequence ID" value="NZ_JBBWWT010000001.1"/>
</dbReference>
<evidence type="ECO:0000313" key="7">
    <source>
        <dbReference type="EMBL" id="MEL1263265.1"/>
    </source>
</evidence>
<proteinExistence type="inferred from homology"/>
<comment type="similarity">
    <text evidence="2 6">Belongs to the SURF1 family.</text>
</comment>
<dbReference type="InterPro" id="IPR002994">
    <property type="entry name" value="Surf1/Shy1"/>
</dbReference>
<evidence type="ECO:0000313" key="8">
    <source>
        <dbReference type="Proteomes" id="UP001459204"/>
    </source>
</evidence>
<dbReference type="PROSITE" id="PS50895">
    <property type="entry name" value="SURF1"/>
    <property type="match status" value="1"/>
</dbReference>
<evidence type="ECO:0000256" key="2">
    <source>
        <dbReference type="ARBA" id="ARBA00007165"/>
    </source>
</evidence>
<evidence type="ECO:0000256" key="3">
    <source>
        <dbReference type="ARBA" id="ARBA00022692"/>
    </source>
</evidence>
<dbReference type="Pfam" id="PF02104">
    <property type="entry name" value="SURF1"/>
    <property type="match status" value="1"/>
</dbReference>
<name>A0ABU9IWD5_9GAMM</name>
<accession>A0ABU9IWD5</accession>
<evidence type="ECO:0000256" key="4">
    <source>
        <dbReference type="ARBA" id="ARBA00022989"/>
    </source>
</evidence>
<sequence>MPLALGWTLAVLAMALFCSLGMWQWGRAQQKEAMLAATAKVMAERRPQPLSVAADASRARDYDWSAGEGEFLPGPAVLLDNQVRERQSGVRAYRVFQPAGGGMPLLVELGWLPIPGDRRLPDIALPAGTQRLAGLLAPPPSGGIAGPGISPQPSGDLLAIGLQADALAEALRLPALAPRVLKLDPALPLGYPRDLDILPNTLPPERHIGYAVQWFGLAAAMLAMALVLTWHSRRKARQGH</sequence>
<comment type="caution">
    <text evidence="6">Lacks conserved residue(s) required for the propagation of feature annotation.</text>
</comment>
<feature type="transmembrane region" description="Helical" evidence="6">
    <location>
        <begin position="208"/>
        <end position="230"/>
    </location>
</feature>
<evidence type="ECO:0000256" key="6">
    <source>
        <dbReference type="RuleBase" id="RU363076"/>
    </source>
</evidence>
<comment type="caution">
    <text evidence="7">The sequence shown here is derived from an EMBL/GenBank/DDBJ whole genome shotgun (WGS) entry which is preliminary data.</text>
</comment>
<reference evidence="7 8" key="1">
    <citation type="submission" date="2024-04" db="EMBL/GenBank/DDBJ databases">
        <title>Draft genome sequence of Pseudoxanthomonas putridarboris WD12.</title>
        <authorList>
            <person name="Oh J."/>
        </authorList>
    </citation>
    <scope>NUCLEOTIDE SEQUENCE [LARGE SCALE GENOMIC DNA]</scope>
    <source>
        <strain evidence="7 8">WD12</strain>
    </source>
</reference>
<dbReference type="EMBL" id="JBBWWT010000001">
    <property type="protein sequence ID" value="MEL1263265.1"/>
    <property type="molecule type" value="Genomic_DNA"/>
</dbReference>
<keyword evidence="8" id="KW-1185">Reference proteome</keyword>
<dbReference type="Proteomes" id="UP001459204">
    <property type="component" value="Unassembled WGS sequence"/>
</dbReference>
<protein>
    <recommendedName>
        <fullName evidence="6">SURF1-like protein</fullName>
    </recommendedName>
</protein>
<gene>
    <name evidence="7" type="ORF">AAD027_02640</name>
</gene>
<dbReference type="InterPro" id="IPR045214">
    <property type="entry name" value="Surf1/Surf4"/>
</dbReference>
<dbReference type="PANTHER" id="PTHR23427:SF2">
    <property type="entry name" value="SURFEIT LOCUS PROTEIN 1"/>
    <property type="match status" value="1"/>
</dbReference>
<evidence type="ECO:0000256" key="5">
    <source>
        <dbReference type="ARBA" id="ARBA00023136"/>
    </source>
</evidence>
<dbReference type="PANTHER" id="PTHR23427">
    <property type="entry name" value="SURFEIT LOCUS PROTEIN"/>
    <property type="match status" value="1"/>
</dbReference>
<evidence type="ECO:0000256" key="1">
    <source>
        <dbReference type="ARBA" id="ARBA00004370"/>
    </source>
</evidence>
<dbReference type="CDD" id="cd06662">
    <property type="entry name" value="SURF1"/>
    <property type="match status" value="1"/>
</dbReference>